<dbReference type="EMBL" id="JAJAQI010000047">
    <property type="protein sequence ID" value="MCB4824590.1"/>
    <property type="molecule type" value="Genomic_DNA"/>
</dbReference>
<dbReference type="GO" id="GO:0015833">
    <property type="term" value="P:peptide transport"/>
    <property type="evidence" value="ECO:0007669"/>
    <property type="project" value="TreeGrafter"/>
</dbReference>
<name>A0A9X1LCV7_9PROT</name>
<reference evidence="4" key="1">
    <citation type="submission" date="2021-10" db="EMBL/GenBank/DDBJ databases">
        <title>Roseicella aerolatum sp. nov., isolated from aerosols of e-waste dismantling site.</title>
        <authorList>
            <person name="Qin T."/>
        </authorList>
    </citation>
    <scope>NUCLEOTIDE SEQUENCE</scope>
    <source>
        <strain evidence="4">GB24</strain>
    </source>
</reference>
<dbReference type="PANTHER" id="PTHR30290">
    <property type="entry name" value="PERIPLASMIC BINDING COMPONENT OF ABC TRANSPORTER"/>
    <property type="match status" value="1"/>
</dbReference>
<comment type="subcellular location">
    <subcellularLocation>
        <location evidence="1">Periplasm</location>
    </subcellularLocation>
</comment>
<dbReference type="PIRSF" id="PIRSF002741">
    <property type="entry name" value="MppA"/>
    <property type="match status" value="1"/>
</dbReference>
<keyword evidence="5" id="KW-1185">Reference proteome</keyword>
<accession>A0A9X1LCV7</accession>
<evidence type="ECO:0000256" key="1">
    <source>
        <dbReference type="ARBA" id="ARBA00004418"/>
    </source>
</evidence>
<dbReference type="InterPro" id="IPR000914">
    <property type="entry name" value="SBP_5_dom"/>
</dbReference>
<evidence type="ECO:0000313" key="5">
    <source>
        <dbReference type="Proteomes" id="UP001139311"/>
    </source>
</evidence>
<proteinExistence type="inferred from homology"/>
<organism evidence="4 5">
    <name type="scientific">Roseicella aerolata</name>
    <dbReference type="NCBI Taxonomy" id="2883479"/>
    <lineage>
        <taxon>Bacteria</taxon>
        <taxon>Pseudomonadati</taxon>
        <taxon>Pseudomonadota</taxon>
        <taxon>Alphaproteobacteria</taxon>
        <taxon>Acetobacterales</taxon>
        <taxon>Roseomonadaceae</taxon>
        <taxon>Roseicella</taxon>
    </lineage>
</organism>
<sequence length="537" mass="59344">MPASLPRRSLLGGLAATALPWDPALAQAAGGTLRVGMTANAVPLPNGVPDQGAEGQRFMGITLYDQLVHWDLSRADKPAALRPGLATAWRTDPADPRRWIFTLRQGVRFHDGRPFTAEDVVFSFDRILKQDHPAFDPRAAALGRSRLFTVAGYRADGPHTLVIDTTRVDSCLPYLLFWIGITHQGAWEAAGRSWETYLTRAVGTGPWKLEQFSLRERAVLVRNPDYWEAARIPKAERLVLLPLADANTRVAALRAGQVDFIEAPPPDAIPALRSAGFRIVSNVYPHNWMWWLSYLEGSPWRDQRIRKAANLAVDRAGLKALLGGMMEEGAGLVPPGHPWYGTPAATPRFDREAARRLMAEAGFSPRNPLRTKVAISPSGSGQMQPLPMNEFVQQCLKEVGFDIAFEIADWNTLFTMMREGAMAPSARGCTAINASWAPMDPYAAFIRTLHSDYAAPVAFNWGRHSDARADALLNQVLEEFDEEKQGDLLRALHAHLVDRDAAIFIAHDLNPRAMSPKVKGFVQAQSWMQDLTPISLG</sequence>
<dbReference type="GO" id="GO:0030288">
    <property type="term" value="C:outer membrane-bounded periplasmic space"/>
    <property type="evidence" value="ECO:0007669"/>
    <property type="project" value="UniProtKB-ARBA"/>
</dbReference>
<evidence type="ECO:0000256" key="2">
    <source>
        <dbReference type="ARBA" id="ARBA00005695"/>
    </source>
</evidence>
<protein>
    <submittedName>
        <fullName evidence="4">ABC transporter substrate-binding protein</fullName>
    </submittedName>
</protein>
<dbReference type="RefSeq" id="WP_226612555.1">
    <property type="nucleotide sequence ID" value="NZ_JAJAQI010000047.1"/>
</dbReference>
<gene>
    <name evidence="4" type="ORF">LHA35_22950</name>
</gene>
<comment type="similarity">
    <text evidence="2">Belongs to the bacterial solute-binding protein 5 family.</text>
</comment>
<dbReference type="CDD" id="cd08495">
    <property type="entry name" value="PBP2_NikA_DppA_OppA_like_8"/>
    <property type="match status" value="1"/>
</dbReference>
<dbReference type="InterPro" id="IPR030678">
    <property type="entry name" value="Peptide/Ni-bd"/>
</dbReference>
<evidence type="ECO:0000259" key="3">
    <source>
        <dbReference type="Pfam" id="PF00496"/>
    </source>
</evidence>
<evidence type="ECO:0000313" key="4">
    <source>
        <dbReference type="EMBL" id="MCB4824590.1"/>
    </source>
</evidence>
<dbReference type="Proteomes" id="UP001139311">
    <property type="component" value="Unassembled WGS sequence"/>
</dbReference>
<dbReference type="GO" id="GO:1904680">
    <property type="term" value="F:peptide transmembrane transporter activity"/>
    <property type="evidence" value="ECO:0007669"/>
    <property type="project" value="TreeGrafter"/>
</dbReference>
<dbReference type="Pfam" id="PF00496">
    <property type="entry name" value="SBP_bac_5"/>
    <property type="match status" value="1"/>
</dbReference>
<dbReference type="AlphaFoldDB" id="A0A9X1LCV7"/>
<feature type="domain" description="Solute-binding protein family 5" evidence="3">
    <location>
        <begin position="81"/>
        <end position="422"/>
    </location>
</feature>
<dbReference type="Gene3D" id="3.10.105.10">
    <property type="entry name" value="Dipeptide-binding Protein, Domain 3"/>
    <property type="match status" value="1"/>
</dbReference>
<dbReference type="InterPro" id="IPR039424">
    <property type="entry name" value="SBP_5"/>
</dbReference>
<dbReference type="Gene3D" id="3.40.190.10">
    <property type="entry name" value="Periplasmic binding protein-like II"/>
    <property type="match status" value="1"/>
</dbReference>
<dbReference type="SUPFAM" id="SSF53850">
    <property type="entry name" value="Periplasmic binding protein-like II"/>
    <property type="match status" value="1"/>
</dbReference>
<dbReference type="GO" id="GO:0043190">
    <property type="term" value="C:ATP-binding cassette (ABC) transporter complex"/>
    <property type="evidence" value="ECO:0007669"/>
    <property type="project" value="InterPro"/>
</dbReference>
<dbReference type="PANTHER" id="PTHR30290:SF83">
    <property type="entry name" value="ABC TRANSPORTER SUBSTRATE-BINDING PROTEIN"/>
    <property type="match status" value="1"/>
</dbReference>
<comment type="caution">
    <text evidence="4">The sequence shown here is derived from an EMBL/GenBank/DDBJ whole genome shotgun (WGS) entry which is preliminary data.</text>
</comment>